<dbReference type="Pfam" id="PF00097">
    <property type="entry name" value="zf-C3HC4"/>
    <property type="match status" value="1"/>
</dbReference>
<protein>
    <submittedName>
        <fullName evidence="14">Nuclear factor 7, ovary-like</fullName>
    </submittedName>
</protein>
<evidence type="ECO:0000313" key="13">
    <source>
        <dbReference type="Proteomes" id="UP000515145"/>
    </source>
</evidence>
<dbReference type="PROSITE" id="PS50188">
    <property type="entry name" value="B302_SPRY"/>
    <property type="match status" value="1"/>
</dbReference>
<dbReference type="InterPro" id="IPR001841">
    <property type="entry name" value="Znf_RING"/>
</dbReference>
<dbReference type="InterPro" id="IPR013320">
    <property type="entry name" value="ConA-like_dom_sf"/>
</dbReference>
<comment type="subcellular location">
    <subcellularLocation>
        <location evidence="1">Cytoplasm</location>
    </subcellularLocation>
</comment>
<keyword evidence="6" id="KW-0862">Zinc</keyword>
<evidence type="ECO:0000256" key="7">
    <source>
        <dbReference type="ARBA" id="ARBA00023054"/>
    </source>
</evidence>
<keyword evidence="7 9" id="KW-0175">Coiled coil</keyword>
<dbReference type="SUPFAM" id="SSF57850">
    <property type="entry name" value="RING/U-box"/>
    <property type="match status" value="1"/>
</dbReference>
<evidence type="ECO:0000259" key="10">
    <source>
        <dbReference type="PROSITE" id="PS50089"/>
    </source>
</evidence>
<sequence length="462" mass="52615">MSSRSDADLLCPLCQDIFKVPVILSCRHSFCKVCLLNVWASTDAPECPLCKRRSSKNIPPVDLEMKVRSEAALLERASEPVCSLHSERISHFCVDDQQLMCSMCRSSKTHQDHKFKDAEEAAQDHKRELESLLKPLKKKRNLIHQFKGNCDQTAEHIQVQVENTERRIKEEFRKLHQFLQEEEEARLAALKEEQEQKSGKMKETIETLNSDIAALSDTIKVTEQQLRAKDVPFLLNYKAAVERVQQHPLPDDPELLSGALINEAQHLGNLRFNVWNKMKEMVSYRPVILDPNSAHPDLTLFEDLTGVRHGQEKQEVPDNPERIDHFFSVVGSKGFSSGCHSWEVEVGDNTAYVLAVLVGSDHRKGVIWPGLWRIMFCGGEYKSLSPLDTGTDVVVTKNPKRIKVRLDYDGGQLSFHDSDTNAHIHTFTHTFTETLFPYISTWSDVPIKIVPLKVSVVLEPHH</sequence>
<evidence type="ECO:0000259" key="11">
    <source>
        <dbReference type="PROSITE" id="PS50119"/>
    </source>
</evidence>
<evidence type="ECO:0000256" key="5">
    <source>
        <dbReference type="ARBA" id="ARBA00022771"/>
    </source>
</evidence>
<evidence type="ECO:0000259" key="12">
    <source>
        <dbReference type="PROSITE" id="PS50188"/>
    </source>
</evidence>
<dbReference type="Gene3D" id="3.30.40.10">
    <property type="entry name" value="Zinc/RING finger domain, C3HC4 (zinc finger)"/>
    <property type="match status" value="1"/>
</dbReference>
<dbReference type="GO" id="GO:0008270">
    <property type="term" value="F:zinc ion binding"/>
    <property type="evidence" value="ECO:0007669"/>
    <property type="project" value="UniProtKB-KW"/>
</dbReference>
<dbReference type="AlphaFoldDB" id="A0A6P7KFT5"/>
<dbReference type="InterPro" id="IPR050143">
    <property type="entry name" value="TRIM/RBCC"/>
</dbReference>
<evidence type="ECO:0000256" key="9">
    <source>
        <dbReference type="SAM" id="Coils"/>
    </source>
</evidence>
<dbReference type="GO" id="GO:0005737">
    <property type="term" value="C:cytoplasm"/>
    <property type="evidence" value="ECO:0007669"/>
    <property type="project" value="UniProtKB-SubCell"/>
</dbReference>
<accession>A0A6P7KFT5</accession>
<dbReference type="SMART" id="SM00336">
    <property type="entry name" value="BBOX"/>
    <property type="match status" value="1"/>
</dbReference>
<gene>
    <name evidence="14" type="primary">LOC114453003</name>
</gene>
<dbReference type="GeneID" id="114453003"/>
<feature type="domain" description="RING-type" evidence="10">
    <location>
        <begin position="11"/>
        <end position="51"/>
    </location>
</feature>
<proteinExistence type="inferred from homology"/>
<keyword evidence="3" id="KW-0963">Cytoplasm</keyword>
<dbReference type="Pfam" id="PF00622">
    <property type="entry name" value="SPRY"/>
    <property type="match status" value="1"/>
</dbReference>
<dbReference type="InterPro" id="IPR003649">
    <property type="entry name" value="Bbox_C"/>
</dbReference>
<evidence type="ECO:0000256" key="8">
    <source>
        <dbReference type="PROSITE-ProRule" id="PRU00024"/>
    </source>
</evidence>
<dbReference type="RefSeq" id="XP_028288409.1">
    <property type="nucleotide sequence ID" value="XM_028432608.1"/>
</dbReference>
<dbReference type="InterPro" id="IPR018957">
    <property type="entry name" value="Znf_C3HC4_RING-type"/>
</dbReference>
<reference evidence="14" key="1">
    <citation type="submission" date="2025-08" db="UniProtKB">
        <authorList>
            <consortium name="RefSeq"/>
        </authorList>
    </citation>
    <scope>IDENTIFICATION</scope>
</reference>
<dbReference type="InterPro" id="IPR001870">
    <property type="entry name" value="B30.2/SPRY"/>
</dbReference>
<evidence type="ECO:0000256" key="2">
    <source>
        <dbReference type="ARBA" id="ARBA00008518"/>
    </source>
</evidence>
<evidence type="ECO:0000313" key="14">
    <source>
        <dbReference type="RefSeq" id="XP_028288409.1"/>
    </source>
</evidence>
<dbReference type="SUPFAM" id="SSF49899">
    <property type="entry name" value="Concanavalin A-like lectins/glucanases"/>
    <property type="match status" value="1"/>
</dbReference>
<dbReference type="OrthoDB" id="6105938at2759"/>
<dbReference type="Proteomes" id="UP000515145">
    <property type="component" value="Chromosome 2"/>
</dbReference>
<evidence type="ECO:0000256" key="3">
    <source>
        <dbReference type="ARBA" id="ARBA00022490"/>
    </source>
</evidence>
<dbReference type="InterPro" id="IPR013083">
    <property type="entry name" value="Znf_RING/FYVE/PHD"/>
</dbReference>
<comment type="similarity">
    <text evidence="2">Belongs to the TRIM/RBCC family.</text>
</comment>
<evidence type="ECO:0000256" key="6">
    <source>
        <dbReference type="ARBA" id="ARBA00022833"/>
    </source>
</evidence>
<dbReference type="Pfam" id="PF00643">
    <property type="entry name" value="zf-B_box"/>
    <property type="match status" value="1"/>
</dbReference>
<keyword evidence="5 8" id="KW-0863">Zinc-finger</keyword>
<organism evidence="13 14">
    <name type="scientific">Parambassis ranga</name>
    <name type="common">Indian glassy fish</name>
    <dbReference type="NCBI Taxonomy" id="210632"/>
    <lineage>
        <taxon>Eukaryota</taxon>
        <taxon>Metazoa</taxon>
        <taxon>Chordata</taxon>
        <taxon>Craniata</taxon>
        <taxon>Vertebrata</taxon>
        <taxon>Euteleostomi</taxon>
        <taxon>Actinopterygii</taxon>
        <taxon>Neopterygii</taxon>
        <taxon>Teleostei</taxon>
        <taxon>Neoteleostei</taxon>
        <taxon>Acanthomorphata</taxon>
        <taxon>Ovalentaria</taxon>
        <taxon>Ambassidae</taxon>
        <taxon>Parambassis</taxon>
    </lineage>
</organism>
<dbReference type="PANTHER" id="PTHR24103">
    <property type="entry name" value="E3 UBIQUITIN-PROTEIN LIGASE TRIM"/>
    <property type="match status" value="1"/>
</dbReference>
<evidence type="ECO:0000256" key="1">
    <source>
        <dbReference type="ARBA" id="ARBA00004496"/>
    </source>
</evidence>
<dbReference type="PROSITE" id="PS50119">
    <property type="entry name" value="ZF_BBOX"/>
    <property type="match status" value="1"/>
</dbReference>
<keyword evidence="13" id="KW-1185">Reference proteome</keyword>
<dbReference type="InterPro" id="IPR006574">
    <property type="entry name" value="PRY"/>
</dbReference>
<evidence type="ECO:0000256" key="4">
    <source>
        <dbReference type="ARBA" id="ARBA00022723"/>
    </source>
</evidence>
<dbReference type="InterPro" id="IPR000315">
    <property type="entry name" value="Znf_B-box"/>
</dbReference>
<dbReference type="InParanoid" id="A0A6P7KFT5"/>
<dbReference type="FunCoup" id="A0A6P7KFT5">
    <property type="interactions" value="211"/>
</dbReference>
<dbReference type="SMART" id="SM00589">
    <property type="entry name" value="PRY"/>
    <property type="match status" value="1"/>
</dbReference>
<dbReference type="InterPro" id="IPR003879">
    <property type="entry name" value="Butyrophylin_SPRY"/>
</dbReference>
<feature type="domain" description="B30.2/SPRY" evidence="12">
    <location>
        <begin position="267"/>
        <end position="456"/>
    </location>
</feature>
<dbReference type="InterPro" id="IPR017907">
    <property type="entry name" value="Znf_RING_CS"/>
</dbReference>
<dbReference type="Pfam" id="PF13765">
    <property type="entry name" value="PRY"/>
    <property type="match status" value="1"/>
</dbReference>
<feature type="domain" description="B box-type" evidence="11">
    <location>
        <begin position="77"/>
        <end position="118"/>
    </location>
</feature>
<dbReference type="SMART" id="SM00502">
    <property type="entry name" value="BBC"/>
    <property type="match status" value="1"/>
</dbReference>
<dbReference type="InterPro" id="IPR003877">
    <property type="entry name" value="SPRY_dom"/>
</dbReference>
<dbReference type="PROSITE" id="PS50089">
    <property type="entry name" value="ZF_RING_2"/>
    <property type="match status" value="1"/>
</dbReference>
<keyword evidence="4" id="KW-0479">Metal-binding</keyword>
<feature type="coiled-coil region" evidence="9">
    <location>
        <begin position="154"/>
        <end position="225"/>
    </location>
</feature>
<dbReference type="InterPro" id="IPR043136">
    <property type="entry name" value="B30.2/SPRY_sf"/>
</dbReference>
<name>A0A6P7KFT5_9TELE</name>
<dbReference type="PROSITE" id="PS00518">
    <property type="entry name" value="ZF_RING_1"/>
    <property type="match status" value="1"/>
</dbReference>
<dbReference type="Gene3D" id="3.30.160.60">
    <property type="entry name" value="Classic Zinc Finger"/>
    <property type="match status" value="1"/>
</dbReference>
<dbReference type="Gene3D" id="2.60.120.920">
    <property type="match status" value="1"/>
</dbReference>
<dbReference type="SUPFAM" id="SSF57845">
    <property type="entry name" value="B-box zinc-binding domain"/>
    <property type="match status" value="1"/>
</dbReference>
<dbReference type="PRINTS" id="PR01407">
    <property type="entry name" value="BUTYPHLNCDUF"/>
</dbReference>
<dbReference type="SMART" id="SM00184">
    <property type="entry name" value="RING"/>
    <property type="match status" value="1"/>
</dbReference>